<dbReference type="GO" id="GO:0006427">
    <property type="term" value="P:histidyl-tRNA aminoacylation"/>
    <property type="evidence" value="ECO:0007669"/>
    <property type="project" value="TreeGrafter"/>
</dbReference>
<sequence>MRKNKNGTPSYISYQDLDQVGEASLFYGFTPIKTPTIHHEDSSKAKRISSGEVVIDHDSHEIGASVRLDEKISLLGLYDKEKMYSLPQPLMFFHRKSTRHKNELHYGLDILGTPKPMAEAILIQASLSILHDIGEKNLHVDINSMGDKESIARFSKEITTYYKKHLADLPISCRPLIKKDVFSLLGCNHEKCKELAETCPKSINFLSEKSRIHFKELLEYLETLDIPYQINNTLVANRDYCSETVFEIRREDKDSHPIAIGIRYDTLAKKLGHKKEVTAVGVSLALSSRRVPQSKKIKKSSIEKITNPSIAFIQLGSEAKLLSLHVIETLKRNRIPVAQNMLKDKMAGQIGLIEKTQAPIVMIMGKKEAMENSVIIRVTETRSQESVLITDASARLKKYKA</sequence>
<dbReference type="InterPro" id="IPR036621">
    <property type="entry name" value="Anticodon-bd_dom_sf"/>
</dbReference>
<dbReference type="GO" id="GO:0000166">
    <property type="term" value="F:nucleotide binding"/>
    <property type="evidence" value="ECO:0007669"/>
    <property type="project" value="UniProtKB-KW"/>
</dbReference>
<protein>
    <recommendedName>
        <fullName evidence="3">Histidyl-tRNA synthetase</fullName>
    </recommendedName>
</protein>
<name>A0A2M8LBI5_9BACT</name>
<accession>A0A2M8LBI5</accession>
<organism evidence="6 7">
    <name type="scientific">Candidatus Taylorbacteria bacterium CG10_big_fil_rev_8_21_14_0_10_41_48</name>
    <dbReference type="NCBI Taxonomy" id="1975024"/>
    <lineage>
        <taxon>Bacteria</taxon>
        <taxon>Candidatus Tayloriibacteriota</taxon>
    </lineage>
</organism>
<dbReference type="InterPro" id="IPR045864">
    <property type="entry name" value="aa-tRNA-synth_II/BPL/LPL"/>
</dbReference>
<keyword evidence="2" id="KW-0436">Ligase</keyword>
<dbReference type="EMBL" id="PFEQ01000013">
    <property type="protein sequence ID" value="PJE73986.1"/>
    <property type="molecule type" value="Genomic_DNA"/>
</dbReference>
<comment type="caution">
    <text evidence="6">The sequence shown here is derived from an EMBL/GenBank/DDBJ whole genome shotgun (WGS) entry which is preliminary data.</text>
</comment>
<evidence type="ECO:0000313" key="6">
    <source>
        <dbReference type="EMBL" id="PJE73986.1"/>
    </source>
</evidence>
<dbReference type="AlphaFoldDB" id="A0A2M8LBI5"/>
<evidence type="ECO:0000256" key="4">
    <source>
        <dbReference type="PIRSR" id="PIRSR001549-1"/>
    </source>
</evidence>
<evidence type="ECO:0000259" key="5">
    <source>
        <dbReference type="Pfam" id="PF03129"/>
    </source>
</evidence>
<dbReference type="Gene3D" id="3.40.50.800">
    <property type="entry name" value="Anticodon-binding domain"/>
    <property type="match status" value="1"/>
</dbReference>
<dbReference type="Gene3D" id="3.30.930.10">
    <property type="entry name" value="Bira Bifunctional Protein, Domain 2"/>
    <property type="match status" value="1"/>
</dbReference>
<comment type="similarity">
    <text evidence="1">Belongs to the class-II aminoacyl-tRNA synthetase family.</text>
</comment>
<dbReference type="GO" id="GO:0004821">
    <property type="term" value="F:histidine-tRNA ligase activity"/>
    <property type="evidence" value="ECO:0007669"/>
    <property type="project" value="UniProtKB-EC"/>
</dbReference>
<evidence type="ECO:0000313" key="7">
    <source>
        <dbReference type="Proteomes" id="UP000228700"/>
    </source>
</evidence>
<dbReference type="SUPFAM" id="SSF52954">
    <property type="entry name" value="Class II aaRS ABD-related"/>
    <property type="match status" value="1"/>
</dbReference>
<evidence type="ECO:0000256" key="2">
    <source>
        <dbReference type="ARBA" id="ARBA00023146"/>
    </source>
</evidence>
<proteinExistence type="inferred from homology"/>
<evidence type="ECO:0000256" key="3">
    <source>
        <dbReference type="ARBA" id="ARBA00030619"/>
    </source>
</evidence>
<dbReference type="SUPFAM" id="SSF55681">
    <property type="entry name" value="Class II aaRS and biotin synthetases"/>
    <property type="match status" value="1"/>
</dbReference>
<dbReference type="Proteomes" id="UP000228700">
    <property type="component" value="Unassembled WGS sequence"/>
</dbReference>
<keyword evidence="2" id="KW-0030">Aminoacyl-tRNA synthetase</keyword>
<dbReference type="InterPro" id="IPR004154">
    <property type="entry name" value="Anticodon-bd"/>
</dbReference>
<dbReference type="InterPro" id="IPR004516">
    <property type="entry name" value="HisRS/HisZ"/>
</dbReference>
<dbReference type="Pfam" id="PF03129">
    <property type="entry name" value="HGTP_anticodon"/>
    <property type="match status" value="1"/>
</dbReference>
<gene>
    <name evidence="6" type="ORF">COV01_02645</name>
</gene>
<dbReference type="GO" id="GO:0005737">
    <property type="term" value="C:cytoplasm"/>
    <property type="evidence" value="ECO:0007669"/>
    <property type="project" value="InterPro"/>
</dbReference>
<dbReference type="PANTHER" id="PTHR43707:SF1">
    <property type="entry name" value="HISTIDINE--TRNA LIGASE, MITOCHONDRIAL-RELATED"/>
    <property type="match status" value="1"/>
</dbReference>
<evidence type="ECO:0000256" key="1">
    <source>
        <dbReference type="ARBA" id="ARBA00008226"/>
    </source>
</evidence>
<feature type="domain" description="Anticodon-binding" evidence="5">
    <location>
        <begin position="315"/>
        <end position="398"/>
    </location>
</feature>
<reference evidence="7" key="1">
    <citation type="submission" date="2017-09" db="EMBL/GenBank/DDBJ databases">
        <title>Depth-based differentiation of microbial function through sediment-hosted aquifers and enrichment of novel symbionts in the deep terrestrial subsurface.</title>
        <authorList>
            <person name="Probst A.J."/>
            <person name="Ladd B."/>
            <person name="Jarett J.K."/>
            <person name="Geller-Mcgrath D.E."/>
            <person name="Sieber C.M.K."/>
            <person name="Emerson J.B."/>
            <person name="Anantharaman K."/>
            <person name="Thomas B.C."/>
            <person name="Malmstrom R."/>
            <person name="Stieglmeier M."/>
            <person name="Klingl A."/>
            <person name="Woyke T."/>
            <person name="Ryan C.M."/>
            <person name="Banfield J.F."/>
        </authorList>
    </citation>
    <scope>NUCLEOTIDE SEQUENCE [LARGE SCALE GENOMIC DNA]</scope>
</reference>
<dbReference type="PANTHER" id="PTHR43707">
    <property type="entry name" value="HISTIDYL-TRNA SYNTHETASE"/>
    <property type="match status" value="1"/>
</dbReference>
<feature type="binding site" evidence="4">
    <location>
        <position position="109"/>
    </location>
    <ligand>
        <name>L-histidine</name>
        <dbReference type="ChEBI" id="CHEBI:57595"/>
    </ligand>
</feature>